<protein>
    <submittedName>
        <fullName evidence="1">Uncharacterized protein</fullName>
    </submittedName>
</protein>
<reference evidence="1 2" key="2">
    <citation type="journal article" date="2024" name="G3 (Bethesda)">
        <title>The genome of the cryopelagic Antarctic bald notothen, Trematomus borchgrevinki.</title>
        <authorList>
            <person name="Rayamajhi N."/>
            <person name="Rivera-Colon A.G."/>
            <person name="Minhas B.F."/>
            <person name="Cheng C.C."/>
            <person name="Catchen J.M."/>
        </authorList>
    </citation>
    <scope>NUCLEOTIDE SEQUENCE [LARGE SCALE GENOMIC DNA]</scope>
    <source>
        <strain evidence="1">AGRC-2024</strain>
    </source>
</reference>
<dbReference type="Proteomes" id="UP001619887">
    <property type="component" value="Unassembled WGS sequence"/>
</dbReference>
<gene>
    <name evidence="1" type="ORF">OYC64_004217</name>
</gene>
<sequence>MRFKPLAFRGSPSGSSD</sequence>
<accession>A0ABD2FWS9</accession>
<evidence type="ECO:0000313" key="1">
    <source>
        <dbReference type="EMBL" id="KAL3046161.1"/>
    </source>
</evidence>
<evidence type="ECO:0000313" key="2">
    <source>
        <dbReference type="Proteomes" id="UP001619887"/>
    </source>
</evidence>
<reference evidence="1 2" key="1">
    <citation type="journal article" date="2022" name="G3 (Bethesda)">
        <title>Evaluating Illumina-, Nanopore-, and PacBio-based genome assembly strategies with the bald notothen, Trematomus borchgrevinki.</title>
        <authorList>
            <person name="Rayamajhi N."/>
            <person name="Cheng C.C."/>
            <person name="Catchen J.M."/>
        </authorList>
    </citation>
    <scope>NUCLEOTIDE SEQUENCE [LARGE SCALE GENOMIC DNA]</scope>
    <source>
        <strain evidence="1">AGRC-2024</strain>
    </source>
</reference>
<keyword evidence="2" id="KW-1185">Reference proteome</keyword>
<comment type="caution">
    <text evidence="1">The sequence shown here is derived from an EMBL/GenBank/DDBJ whole genome shotgun (WGS) entry which is preliminary data.</text>
</comment>
<dbReference type="EMBL" id="JBIYXZ010002085">
    <property type="protein sequence ID" value="KAL3046161.1"/>
    <property type="molecule type" value="Genomic_DNA"/>
</dbReference>
<proteinExistence type="predicted"/>
<organism evidence="1 2">
    <name type="scientific">Pagothenia borchgrevinki</name>
    <name type="common">Bald rockcod</name>
    <name type="synonym">Trematomus borchgrevinki</name>
    <dbReference type="NCBI Taxonomy" id="8213"/>
    <lineage>
        <taxon>Eukaryota</taxon>
        <taxon>Metazoa</taxon>
        <taxon>Chordata</taxon>
        <taxon>Craniata</taxon>
        <taxon>Vertebrata</taxon>
        <taxon>Euteleostomi</taxon>
        <taxon>Actinopterygii</taxon>
        <taxon>Neopterygii</taxon>
        <taxon>Teleostei</taxon>
        <taxon>Neoteleostei</taxon>
        <taxon>Acanthomorphata</taxon>
        <taxon>Eupercaria</taxon>
        <taxon>Perciformes</taxon>
        <taxon>Notothenioidei</taxon>
        <taxon>Nototheniidae</taxon>
        <taxon>Pagothenia</taxon>
    </lineage>
</organism>
<name>A0ABD2FWS9_PAGBO</name>
<dbReference type="AlphaFoldDB" id="A0ABD2FWS9"/>